<comment type="subcellular location">
    <subcellularLocation>
        <location evidence="1">Endomembrane system</location>
        <topology evidence="1">Multi-pass membrane protein</topology>
    </subcellularLocation>
</comment>
<feature type="domain" description="DUF202" evidence="6">
    <location>
        <begin position="4"/>
        <end position="65"/>
    </location>
</feature>
<dbReference type="RefSeq" id="WP_048341678.1">
    <property type="nucleotide sequence ID" value="NZ_BJLQ01000003.1"/>
</dbReference>
<dbReference type="Pfam" id="PF02656">
    <property type="entry name" value="DUF202"/>
    <property type="match status" value="1"/>
</dbReference>
<comment type="caution">
    <text evidence="7">The sequence shown here is derived from an EMBL/GenBank/DDBJ whole genome shotgun (WGS) entry which is preliminary data.</text>
</comment>
<gene>
    <name evidence="7" type="ORF">CGE01nite_03040</name>
</gene>
<protein>
    <recommendedName>
        <fullName evidence="6">DUF202 domain-containing protein</fullName>
    </recommendedName>
</protein>
<feature type="transmembrane region" description="Helical" evidence="5">
    <location>
        <begin position="40"/>
        <end position="60"/>
    </location>
</feature>
<sequence>MSTPGFALERTRLAWRRTALGLAAGSVAAGRLLQDVVGPVSWLVALAGLAAAGIVVRLAWRRHTTEAPEGGRGGRLVASMALGTTVIGVAAFVVLVTGHGRLV</sequence>
<evidence type="ECO:0000256" key="3">
    <source>
        <dbReference type="ARBA" id="ARBA00022989"/>
    </source>
</evidence>
<evidence type="ECO:0000256" key="4">
    <source>
        <dbReference type="ARBA" id="ARBA00023136"/>
    </source>
</evidence>
<dbReference type="AlphaFoldDB" id="A0A4Y3KGP8"/>
<dbReference type="GO" id="GO:0012505">
    <property type="term" value="C:endomembrane system"/>
    <property type="evidence" value="ECO:0007669"/>
    <property type="project" value="UniProtKB-SubCell"/>
</dbReference>
<evidence type="ECO:0000256" key="1">
    <source>
        <dbReference type="ARBA" id="ARBA00004127"/>
    </source>
</evidence>
<dbReference type="InterPro" id="IPR003807">
    <property type="entry name" value="DUF202"/>
</dbReference>
<keyword evidence="8" id="KW-1185">Reference proteome</keyword>
<keyword evidence="3 5" id="KW-1133">Transmembrane helix</keyword>
<evidence type="ECO:0000256" key="2">
    <source>
        <dbReference type="ARBA" id="ARBA00022692"/>
    </source>
</evidence>
<dbReference type="Proteomes" id="UP000320461">
    <property type="component" value="Unassembled WGS sequence"/>
</dbReference>
<organism evidence="7 8">
    <name type="scientific">Cellulomonas gelida</name>
    <dbReference type="NCBI Taxonomy" id="1712"/>
    <lineage>
        <taxon>Bacteria</taxon>
        <taxon>Bacillati</taxon>
        <taxon>Actinomycetota</taxon>
        <taxon>Actinomycetes</taxon>
        <taxon>Micrococcales</taxon>
        <taxon>Cellulomonadaceae</taxon>
        <taxon>Cellulomonas</taxon>
    </lineage>
</organism>
<proteinExistence type="predicted"/>
<evidence type="ECO:0000313" key="8">
    <source>
        <dbReference type="Proteomes" id="UP000320461"/>
    </source>
</evidence>
<evidence type="ECO:0000313" key="7">
    <source>
        <dbReference type="EMBL" id="GEA83053.1"/>
    </source>
</evidence>
<dbReference type="OrthoDB" id="3701077at2"/>
<dbReference type="EMBL" id="BJLQ01000003">
    <property type="protein sequence ID" value="GEA83053.1"/>
    <property type="molecule type" value="Genomic_DNA"/>
</dbReference>
<feature type="transmembrane region" description="Helical" evidence="5">
    <location>
        <begin position="76"/>
        <end position="97"/>
    </location>
</feature>
<evidence type="ECO:0000256" key="5">
    <source>
        <dbReference type="SAM" id="Phobius"/>
    </source>
</evidence>
<keyword evidence="4 5" id="KW-0472">Membrane</keyword>
<evidence type="ECO:0000259" key="6">
    <source>
        <dbReference type="Pfam" id="PF02656"/>
    </source>
</evidence>
<keyword evidence="2 5" id="KW-0812">Transmembrane</keyword>
<reference evidence="7 8" key="1">
    <citation type="submission" date="2019-06" db="EMBL/GenBank/DDBJ databases">
        <title>Whole genome shotgun sequence of Cellulomonas gelida NBRC 3748.</title>
        <authorList>
            <person name="Hosoyama A."/>
            <person name="Uohara A."/>
            <person name="Ohji S."/>
            <person name="Ichikawa N."/>
        </authorList>
    </citation>
    <scope>NUCLEOTIDE SEQUENCE [LARGE SCALE GENOMIC DNA]</scope>
    <source>
        <strain evidence="7 8">NBRC 3748</strain>
    </source>
</reference>
<accession>A0A4Y3KGP8</accession>
<name>A0A4Y3KGP8_9CELL</name>